<reference evidence="14 15" key="1">
    <citation type="submission" date="2020-03" db="EMBL/GenBank/DDBJ databases">
        <title>Genomic Encyclopedia of Type Strains, Phase IV (KMG-IV): sequencing the most valuable type-strain genomes for metagenomic binning, comparative biology and taxonomic classification.</title>
        <authorList>
            <person name="Goeker M."/>
        </authorList>
    </citation>
    <scope>NUCLEOTIDE SEQUENCE [LARGE SCALE GENOMIC DNA]</scope>
    <source>
        <strain evidence="14 15">DSM 16846</strain>
    </source>
</reference>
<feature type="transmembrane region" description="Helical" evidence="10">
    <location>
        <begin position="193"/>
        <end position="213"/>
    </location>
</feature>
<sequence length="743" mass="79771">MGSSSAYANRQEQDLAGHLDELDERARVSRSTAGKFALFALLAAAIAAFFLFDLGAYLTLDNLKAQQAGLAALLADRPLQVIGGFFLVYVAATALSLPGAAILTLAAGAIFGLWLGTLIVSFASAIGASLAFLSSRYLLRDWVKARFGRRIAAIDRGVEQDGAFYLLTLRLIPAFPFFLINLAMGLTAMKLPVFYLVSQVGMLLGTLVFVNAGTQLAAISSTSDILSPALIGSFVLLGLFPLVARWMLGLVKQRRLYRRWKRPRRFDRNLVVIGGGAGGLVTAYIAATVRAKVTLVEAGKMGGDCLNTGCVPSKALIRSARAAHELRHAQDYGLKGGEPTVDFSAVMRRIGEVITTIEPADSVERYTGLGVDVRLGHAMILDPWTVEIADGEGRTSRLTTRSIVIAAGGAPFVPDLPGVKEAGVLTSETMWDALARRDSVPGRMVIVGGGPIGTEMAQAFARLGSQVTLVEGGERILPKDDLEASALVLDTLRREGVTILLGHKALRCEGKSLVVEADGAETSLPFDEIVMAVGRRARLKGYGLEALGIDTDQPLVLSDKLQTVLPNIYAAGDVVGSYQFTHVAAHQAWFAAVNALFGTFKSFKVDYRVIPWTTFTDPEVAQVGHTEATAAKEGIAYEVVRFPLDHLDRAVAEGARSGFVKLLVVPGKDRILGVTIVAAGAGEMLAEYVLAMKHGIGLNKMLGTIHAYPTMTEANKYAAGEWKKAHKPEALLNWVERFHGWRR</sequence>
<gene>
    <name evidence="14" type="ORF">GGQ97_001668</name>
</gene>
<feature type="transmembrane region" description="Helical" evidence="10">
    <location>
        <begin position="80"/>
        <end position="103"/>
    </location>
</feature>
<evidence type="ECO:0000259" key="12">
    <source>
        <dbReference type="Pfam" id="PF07992"/>
    </source>
</evidence>
<dbReference type="FunFam" id="3.30.390.30:FF:000001">
    <property type="entry name" value="Dihydrolipoyl dehydrogenase"/>
    <property type="match status" value="1"/>
</dbReference>
<dbReference type="InterPro" id="IPR012999">
    <property type="entry name" value="Pyr_OxRdtase_I_AS"/>
</dbReference>
<keyword evidence="10" id="KW-0812">Transmembrane</keyword>
<dbReference type="Pfam" id="PF09335">
    <property type="entry name" value="VTT_dom"/>
    <property type="match status" value="1"/>
</dbReference>
<dbReference type="InterPro" id="IPR023753">
    <property type="entry name" value="FAD/NAD-binding_dom"/>
</dbReference>
<dbReference type="GO" id="GO:0003955">
    <property type="term" value="F:NAD(P)H dehydrogenase (quinone) activity"/>
    <property type="evidence" value="ECO:0007669"/>
    <property type="project" value="TreeGrafter"/>
</dbReference>
<dbReference type="InterPro" id="IPR004099">
    <property type="entry name" value="Pyr_nucl-diS_OxRdtase_dimer"/>
</dbReference>
<evidence type="ECO:0000313" key="15">
    <source>
        <dbReference type="Proteomes" id="UP000558192"/>
    </source>
</evidence>
<dbReference type="GO" id="GO:0050660">
    <property type="term" value="F:flavin adenine dinucleotide binding"/>
    <property type="evidence" value="ECO:0007669"/>
    <property type="project" value="TreeGrafter"/>
</dbReference>
<feature type="domain" description="Pyridine nucleotide-disulphide oxidoreductase dimerisation" evidence="11">
    <location>
        <begin position="610"/>
        <end position="718"/>
    </location>
</feature>
<feature type="domain" description="VTT" evidence="13">
    <location>
        <begin position="101"/>
        <end position="214"/>
    </location>
</feature>
<dbReference type="InterPro" id="IPR036188">
    <property type="entry name" value="FAD/NAD-bd_sf"/>
</dbReference>
<dbReference type="PROSITE" id="PS00076">
    <property type="entry name" value="PYRIDINE_REDOX_1"/>
    <property type="match status" value="1"/>
</dbReference>
<keyword evidence="8 9" id="KW-0676">Redox-active center</keyword>
<keyword evidence="10" id="KW-0472">Membrane</keyword>
<dbReference type="SUPFAM" id="SSF51905">
    <property type="entry name" value="FAD/NAD(P)-binding domain"/>
    <property type="match status" value="1"/>
</dbReference>
<evidence type="ECO:0000256" key="8">
    <source>
        <dbReference type="ARBA" id="ARBA00023284"/>
    </source>
</evidence>
<dbReference type="PANTHER" id="PTHR43014">
    <property type="entry name" value="MERCURIC REDUCTASE"/>
    <property type="match status" value="1"/>
</dbReference>
<comment type="cofactor">
    <cofactor evidence="1">
        <name>FAD</name>
        <dbReference type="ChEBI" id="CHEBI:57692"/>
    </cofactor>
</comment>
<keyword evidence="6 9" id="KW-0560">Oxidoreductase</keyword>
<keyword evidence="3 9" id="KW-0285">Flavoprotein</keyword>
<feature type="transmembrane region" description="Helical" evidence="10">
    <location>
        <begin position="36"/>
        <end position="60"/>
    </location>
</feature>
<dbReference type="Gene3D" id="3.50.50.60">
    <property type="entry name" value="FAD/NAD(P)-binding domain"/>
    <property type="match status" value="2"/>
</dbReference>
<dbReference type="EMBL" id="JAATJC010000001">
    <property type="protein sequence ID" value="NJC05875.1"/>
    <property type="molecule type" value="Genomic_DNA"/>
</dbReference>
<keyword evidence="14" id="KW-0670">Pyruvate</keyword>
<evidence type="ECO:0000256" key="10">
    <source>
        <dbReference type="SAM" id="Phobius"/>
    </source>
</evidence>
<evidence type="ECO:0000256" key="4">
    <source>
        <dbReference type="ARBA" id="ARBA00022827"/>
    </source>
</evidence>
<dbReference type="GO" id="GO:0016668">
    <property type="term" value="F:oxidoreductase activity, acting on a sulfur group of donors, NAD(P) as acceptor"/>
    <property type="evidence" value="ECO:0007669"/>
    <property type="project" value="InterPro"/>
</dbReference>
<evidence type="ECO:0000256" key="6">
    <source>
        <dbReference type="ARBA" id="ARBA00023002"/>
    </source>
</evidence>
<accession>A0A7X5Y8J6</accession>
<dbReference type="SUPFAM" id="SSF55424">
    <property type="entry name" value="FAD/NAD-linked reductases, dimerisation (C-terminal) domain"/>
    <property type="match status" value="1"/>
</dbReference>
<dbReference type="Pfam" id="PF07992">
    <property type="entry name" value="Pyr_redox_2"/>
    <property type="match status" value="1"/>
</dbReference>
<protein>
    <submittedName>
        <fullName evidence="14">Pyruvate/2-oxoglutarate dehydrogenase complex dihydrolipoamide dehydrogenase (E3) component/uncharacterized membrane protein YdjX (TVP38/TMEM64 family)</fullName>
    </submittedName>
</protein>
<dbReference type="AlphaFoldDB" id="A0A7X5Y8J6"/>
<evidence type="ECO:0000256" key="1">
    <source>
        <dbReference type="ARBA" id="ARBA00001974"/>
    </source>
</evidence>
<dbReference type="PRINTS" id="PR00368">
    <property type="entry name" value="FADPNR"/>
</dbReference>
<dbReference type="Proteomes" id="UP000558192">
    <property type="component" value="Unassembled WGS sequence"/>
</dbReference>
<evidence type="ECO:0000256" key="2">
    <source>
        <dbReference type="ARBA" id="ARBA00007532"/>
    </source>
</evidence>
<dbReference type="Pfam" id="PF02852">
    <property type="entry name" value="Pyr_redox_dim"/>
    <property type="match status" value="1"/>
</dbReference>
<evidence type="ECO:0000256" key="3">
    <source>
        <dbReference type="ARBA" id="ARBA00022630"/>
    </source>
</evidence>
<evidence type="ECO:0000259" key="13">
    <source>
        <dbReference type="Pfam" id="PF09335"/>
    </source>
</evidence>
<organism evidence="14 15">
    <name type="scientific">Sphingomonas kaistensis</name>
    <dbReference type="NCBI Taxonomy" id="298708"/>
    <lineage>
        <taxon>Bacteria</taxon>
        <taxon>Pseudomonadati</taxon>
        <taxon>Pseudomonadota</taxon>
        <taxon>Alphaproteobacteria</taxon>
        <taxon>Sphingomonadales</taxon>
        <taxon>Sphingomonadaceae</taxon>
        <taxon>Sphingomonas</taxon>
    </lineage>
</organism>
<keyword evidence="10" id="KW-1133">Transmembrane helix</keyword>
<dbReference type="Gene3D" id="3.30.390.30">
    <property type="match status" value="1"/>
</dbReference>
<evidence type="ECO:0000259" key="11">
    <source>
        <dbReference type="Pfam" id="PF02852"/>
    </source>
</evidence>
<dbReference type="PRINTS" id="PR00411">
    <property type="entry name" value="PNDRDTASEI"/>
</dbReference>
<comment type="similarity">
    <text evidence="2 9">Belongs to the class-I pyridine nucleotide-disulfide oxidoreductase family.</text>
</comment>
<feature type="transmembrane region" description="Helical" evidence="10">
    <location>
        <begin position="269"/>
        <end position="287"/>
    </location>
</feature>
<comment type="caution">
    <text evidence="14">The sequence shown here is derived from an EMBL/GenBank/DDBJ whole genome shotgun (WGS) entry which is preliminary data.</text>
</comment>
<proteinExistence type="inferred from homology"/>
<dbReference type="PANTHER" id="PTHR43014:SF2">
    <property type="entry name" value="MERCURIC REDUCTASE"/>
    <property type="match status" value="1"/>
</dbReference>
<evidence type="ECO:0000256" key="5">
    <source>
        <dbReference type="ARBA" id="ARBA00022857"/>
    </source>
</evidence>
<dbReference type="InterPro" id="IPR032816">
    <property type="entry name" value="VTT_dom"/>
</dbReference>
<feature type="transmembrane region" description="Helical" evidence="10">
    <location>
        <begin position="225"/>
        <end position="248"/>
    </location>
</feature>
<keyword evidence="15" id="KW-1185">Reference proteome</keyword>
<evidence type="ECO:0000256" key="9">
    <source>
        <dbReference type="RuleBase" id="RU003691"/>
    </source>
</evidence>
<keyword evidence="5" id="KW-0521">NADP</keyword>
<dbReference type="InterPro" id="IPR016156">
    <property type="entry name" value="FAD/NAD-linked_Rdtase_dimer_sf"/>
</dbReference>
<keyword evidence="4 9" id="KW-0274">FAD</keyword>
<feature type="transmembrane region" description="Helical" evidence="10">
    <location>
        <begin position="110"/>
        <end position="133"/>
    </location>
</feature>
<evidence type="ECO:0000256" key="7">
    <source>
        <dbReference type="ARBA" id="ARBA00023157"/>
    </source>
</evidence>
<dbReference type="RefSeq" id="WP_168068714.1">
    <property type="nucleotide sequence ID" value="NZ_JAATJC010000001.1"/>
</dbReference>
<feature type="transmembrane region" description="Helical" evidence="10">
    <location>
        <begin position="163"/>
        <end position="186"/>
    </location>
</feature>
<keyword evidence="7" id="KW-1015">Disulfide bond</keyword>
<name>A0A7X5Y8J6_9SPHN</name>
<evidence type="ECO:0000313" key="14">
    <source>
        <dbReference type="EMBL" id="NJC05875.1"/>
    </source>
</evidence>
<feature type="domain" description="FAD/NAD(P)-binding" evidence="12">
    <location>
        <begin position="269"/>
        <end position="588"/>
    </location>
</feature>